<protein>
    <submittedName>
        <fullName evidence="2">Chromosome segregation protein Spo0J, contains ParB-like nuclease domain</fullName>
    </submittedName>
</protein>
<dbReference type="GO" id="GO:0005694">
    <property type="term" value="C:chromosome"/>
    <property type="evidence" value="ECO:0007669"/>
    <property type="project" value="TreeGrafter"/>
</dbReference>
<dbReference type="SUPFAM" id="SSF110849">
    <property type="entry name" value="ParB/Sulfiredoxin"/>
    <property type="match status" value="1"/>
</dbReference>
<dbReference type="RefSeq" id="WP_091831928.1">
    <property type="nucleotide sequence ID" value="NZ_FNZK01000011.1"/>
</dbReference>
<evidence type="ECO:0000259" key="1">
    <source>
        <dbReference type="SMART" id="SM00470"/>
    </source>
</evidence>
<dbReference type="InterPro" id="IPR036086">
    <property type="entry name" value="ParB/Sulfiredoxin_sf"/>
</dbReference>
<accession>A0A1H7AD16</accession>
<dbReference type="Gene3D" id="3.90.1530.10">
    <property type="entry name" value="Conserved hypothetical protein from pyrococcus furiosus pfu- 392566-001, ParB domain"/>
    <property type="match status" value="1"/>
</dbReference>
<dbReference type="InterPro" id="IPR050336">
    <property type="entry name" value="Chromosome_partition/occlusion"/>
</dbReference>
<dbReference type="Gene3D" id="1.10.10.2830">
    <property type="match status" value="1"/>
</dbReference>
<evidence type="ECO:0000313" key="3">
    <source>
        <dbReference type="Proteomes" id="UP000199662"/>
    </source>
</evidence>
<feature type="domain" description="ParB-like N-terminal" evidence="1">
    <location>
        <begin position="30"/>
        <end position="124"/>
    </location>
</feature>
<gene>
    <name evidence="2" type="ORF">SAMN05660742_111100</name>
</gene>
<dbReference type="InterPro" id="IPR003115">
    <property type="entry name" value="ParB_N"/>
</dbReference>
<dbReference type="PANTHER" id="PTHR33375">
    <property type="entry name" value="CHROMOSOME-PARTITIONING PROTEIN PARB-RELATED"/>
    <property type="match status" value="1"/>
</dbReference>
<proteinExistence type="predicted"/>
<dbReference type="Proteomes" id="UP000199662">
    <property type="component" value="Unassembled WGS sequence"/>
</dbReference>
<dbReference type="EMBL" id="FNZK01000011">
    <property type="protein sequence ID" value="SEJ59962.1"/>
    <property type="molecule type" value="Genomic_DNA"/>
</dbReference>
<dbReference type="PANTHER" id="PTHR33375:SF7">
    <property type="entry name" value="CHROMOSOME 2-PARTITIONING PROTEIN PARB-RELATED"/>
    <property type="match status" value="1"/>
</dbReference>
<name>A0A1H7AD16_9FIRM</name>
<dbReference type="SMART" id="SM00470">
    <property type="entry name" value="ParB"/>
    <property type="match status" value="1"/>
</dbReference>
<sequence>MAKKSIFEMLNQTSKQAITVTQDNMVTAMKMLDIKDLVPSKENFYSTEEIETLKATIEMFGVMQNILVTKIPDSSKYRILAGHRRCMAINRLVEEGKTQFRQVPCLIREQEEKIRARLQLLFANATMRQLSDWERVEQTRQLKEVLKEYKDLGNALPGRLRDYIAGALDVSPTTAGRLEKIDKNLVPELKGSLKNGDIALTTATELAGMSAADQKAVYEQTGGKVKLSDVNNKNNIPELQEKVEPVGKIERETMVLPKSHKTKAEIRIGYYTDGKYRYGIDCQTSTSGHSYMPSEYGETYSTVEEARAAALQEMADWNETLKKSLISGGYIAKPAKEKKQEYQESGSQLPADTEHRIYAVKSTMELLQKQIEKVAALKQIDESGGNTQGVANRAAQIEYLGEILGRAQNDLFDLVGQNIFEGCMNK</sequence>
<evidence type="ECO:0000313" key="2">
    <source>
        <dbReference type="EMBL" id="SEJ59962.1"/>
    </source>
</evidence>
<dbReference type="Pfam" id="PF02195">
    <property type="entry name" value="ParB_N"/>
    <property type="match status" value="1"/>
</dbReference>
<dbReference type="GO" id="GO:0007059">
    <property type="term" value="P:chromosome segregation"/>
    <property type="evidence" value="ECO:0007669"/>
    <property type="project" value="TreeGrafter"/>
</dbReference>
<organism evidence="2 3">
    <name type="scientific">Propionispira arboris</name>
    <dbReference type="NCBI Taxonomy" id="84035"/>
    <lineage>
        <taxon>Bacteria</taxon>
        <taxon>Bacillati</taxon>
        <taxon>Bacillota</taxon>
        <taxon>Negativicutes</taxon>
        <taxon>Selenomonadales</taxon>
        <taxon>Selenomonadaceae</taxon>
        <taxon>Propionispira</taxon>
    </lineage>
</organism>
<dbReference type="STRING" id="84035.SAMN05660742_111100"/>
<reference evidence="2 3" key="1">
    <citation type="submission" date="2016-10" db="EMBL/GenBank/DDBJ databases">
        <authorList>
            <person name="de Groot N.N."/>
        </authorList>
    </citation>
    <scope>NUCLEOTIDE SEQUENCE [LARGE SCALE GENOMIC DNA]</scope>
    <source>
        <strain evidence="2 3">DSM 2179</strain>
    </source>
</reference>
<dbReference type="AlphaFoldDB" id="A0A1H7AD16"/>
<keyword evidence="3" id="KW-1185">Reference proteome</keyword>